<evidence type="ECO:0000313" key="4">
    <source>
        <dbReference type="Proteomes" id="UP000225706"/>
    </source>
</evidence>
<dbReference type="PROSITE" id="PS50878">
    <property type="entry name" value="RT_POL"/>
    <property type="match status" value="1"/>
</dbReference>
<dbReference type="InterPro" id="IPR043128">
    <property type="entry name" value="Rev_trsase/Diguanyl_cyclase"/>
</dbReference>
<keyword evidence="4" id="KW-1185">Reference proteome</keyword>
<dbReference type="Gene3D" id="3.30.70.270">
    <property type="match status" value="1"/>
</dbReference>
<dbReference type="Proteomes" id="UP000225706">
    <property type="component" value="Unassembled WGS sequence"/>
</dbReference>
<dbReference type="InterPro" id="IPR052055">
    <property type="entry name" value="Hepadnavirus_pol/RT"/>
</dbReference>
<accession>A0A2B4S1A1</accession>
<dbReference type="InterPro" id="IPR043502">
    <property type="entry name" value="DNA/RNA_pol_sf"/>
</dbReference>
<dbReference type="Gene3D" id="1.10.443.10">
    <property type="entry name" value="Intergrase catalytic core"/>
    <property type="match status" value="1"/>
</dbReference>
<dbReference type="CDD" id="cd03714">
    <property type="entry name" value="RT_DIRS1"/>
    <property type="match status" value="1"/>
</dbReference>
<dbReference type="AlphaFoldDB" id="A0A2B4S1A1"/>
<evidence type="ECO:0000256" key="1">
    <source>
        <dbReference type="ARBA" id="ARBA00023172"/>
    </source>
</evidence>
<dbReference type="SUPFAM" id="SSF56349">
    <property type="entry name" value="DNA breaking-rejoining enzymes"/>
    <property type="match status" value="1"/>
</dbReference>
<protein>
    <submittedName>
        <fullName evidence="3">Pro-Pol polyprotein</fullName>
    </submittedName>
</protein>
<dbReference type="InterPro" id="IPR013762">
    <property type="entry name" value="Integrase-like_cat_sf"/>
</dbReference>
<evidence type="ECO:0000313" key="3">
    <source>
        <dbReference type="EMBL" id="PFX22829.1"/>
    </source>
</evidence>
<reference evidence="4" key="1">
    <citation type="journal article" date="2017" name="bioRxiv">
        <title>Comparative analysis of the genomes of Stylophora pistillata and Acropora digitifera provides evidence for extensive differences between species of corals.</title>
        <authorList>
            <person name="Voolstra C.R."/>
            <person name="Li Y."/>
            <person name="Liew Y.J."/>
            <person name="Baumgarten S."/>
            <person name="Zoccola D."/>
            <person name="Flot J.-F."/>
            <person name="Tambutte S."/>
            <person name="Allemand D."/>
            <person name="Aranda M."/>
        </authorList>
    </citation>
    <scope>NUCLEOTIDE SEQUENCE [LARGE SCALE GENOMIC DNA]</scope>
</reference>
<dbReference type="GO" id="GO:0006310">
    <property type="term" value="P:DNA recombination"/>
    <property type="evidence" value="ECO:0007669"/>
    <property type="project" value="UniProtKB-KW"/>
</dbReference>
<dbReference type="EMBL" id="LSMT01000227">
    <property type="protein sequence ID" value="PFX22829.1"/>
    <property type="molecule type" value="Genomic_DNA"/>
</dbReference>
<evidence type="ECO:0000259" key="2">
    <source>
        <dbReference type="PROSITE" id="PS50878"/>
    </source>
</evidence>
<keyword evidence="1" id="KW-0233">DNA recombination</keyword>
<dbReference type="SUPFAM" id="SSF56672">
    <property type="entry name" value="DNA/RNA polymerases"/>
    <property type="match status" value="1"/>
</dbReference>
<dbReference type="InterPro" id="IPR000477">
    <property type="entry name" value="RT_dom"/>
</dbReference>
<dbReference type="GO" id="GO:0003677">
    <property type="term" value="F:DNA binding"/>
    <property type="evidence" value="ECO:0007669"/>
    <property type="project" value="InterPro"/>
</dbReference>
<dbReference type="PANTHER" id="PTHR33050">
    <property type="entry name" value="REVERSE TRANSCRIPTASE DOMAIN-CONTAINING PROTEIN"/>
    <property type="match status" value="1"/>
</dbReference>
<feature type="domain" description="Reverse transcriptase" evidence="2">
    <location>
        <begin position="155"/>
        <end position="337"/>
    </location>
</feature>
<gene>
    <name evidence="3" type="primary">pol</name>
    <name evidence="3" type="ORF">AWC38_SpisGene12620</name>
</gene>
<sequence>MSNRQLNITATLNNVLDPSDSCVVKESASSDLEKQNDVLESLTQAFLKTNDKSPTITEKVASLIDNMASGVLSPETVKERVDKYSPPENFKFLCTTTIKEEVWDLLPRRSRTVDLAFQKFEANTPVQPHPPKQIHFSPGEREIISEEISTLLRKGVWEQTEYVEGDFLSTIFVRPKKDGSYRMILNLKPLNEFVSYYHFKMDTTQTALKLMRPGCFMASVDLKDAYYSVPVAREDTKYLKFEWQGSYYEYTCLANGLACAPRLFTKILKPVHSHIRSMGHLCMEHIDDSFLLGYDHAACKRNVQDTIDTFQNLGFVVHPVKSVIIPTQEIEFLGFLLSSILMTFRLPPTKAARVRMACQNLLLKTKVTVRETAHFIGLIVSSLPAVQFGELYYRNLEKNKVLALQANKGNYDGPLYFSKDAKVDLSWWINNVDSSFKKIVQPNPDMTLTTDASTKRWGEVYGEQKTGGPWSLEEQGFHINYLELKAVCLIATCLQKIEQDQATGVILVPFWQTQPWFTTLLHLLIDNPVLLPQLDYLLTQPHNNALHPLRKQLKLTACKVSEKASSTATYQRRLQQSSCSHGQTYERYKKGSPPVPRYHSTWDVQPALNYLASKSPVDGLDLKTLTHKLIMLIALVSAQRGQSLHILDIGPDCMKELPDGYEFLLTAHIKQSRPGYKAPTVVLRAYPANPSLCVCTCLKEYLKRKKPLRGMETKLFVSFTKPYKQVSRETLSRWILTVMTFAGVDTTIFKPHSTRAAATSKAKTASVPIQEILKTAGWSSSRCFDKSYDKPVESSPFSSAILKTV</sequence>
<dbReference type="OrthoDB" id="5963861at2759"/>
<name>A0A2B4S1A1_STYPI</name>
<comment type="caution">
    <text evidence="3">The sequence shown here is derived from an EMBL/GenBank/DDBJ whole genome shotgun (WGS) entry which is preliminary data.</text>
</comment>
<dbReference type="STRING" id="50429.A0A2B4S1A1"/>
<dbReference type="InterPro" id="IPR011010">
    <property type="entry name" value="DNA_brk_join_enz"/>
</dbReference>
<organism evidence="3 4">
    <name type="scientific">Stylophora pistillata</name>
    <name type="common">Smooth cauliflower coral</name>
    <dbReference type="NCBI Taxonomy" id="50429"/>
    <lineage>
        <taxon>Eukaryota</taxon>
        <taxon>Metazoa</taxon>
        <taxon>Cnidaria</taxon>
        <taxon>Anthozoa</taxon>
        <taxon>Hexacorallia</taxon>
        <taxon>Scleractinia</taxon>
        <taxon>Astrocoeniina</taxon>
        <taxon>Pocilloporidae</taxon>
        <taxon>Stylophora</taxon>
    </lineage>
</organism>
<dbReference type="Gene3D" id="3.10.10.10">
    <property type="entry name" value="HIV Type 1 Reverse Transcriptase, subunit A, domain 1"/>
    <property type="match status" value="1"/>
</dbReference>
<dbReference type="PANTHER" id="PTHR33050:SF7">
    <property type="entry name" value="RIBONUCLEASE H"/>
    <property type="match status" value="1"/>
</dbReference>
<proteinExistence type="predicted"/>
<dbReference type="Pfam" id="PF00078">
    <property type="entry name" value="RVT_1"/>
    <property type="match status" value="1"/>
</dbReference>
<dbReference type="GO" id="GO:0015074">
    <property type="term" value="P:DNA integration"/>
    <property type="evidence" value="ECO:0007669"/>
    <property type="project" value="InterPro"/>
</dbReference>